<dbReference type="PANTHER" id="PTHR32432:SF4">
    <property type="entry name" value="CELL DIVISION PROTEIN FTSA"/>
    <property type="match status" value="1"/>
</dbReference>
<name>A0A1T5HR67_9BACT</name>
<organism evidence="8 9">
    <name type="scientific">Alkalitalea saponilacus</name>
    <dbReference type="NCBI Taxonomy" id="889453"/>
    <lineage>
        <taxon>Bacteria</taxon>
        <taxon>Pseudomonadati</taxon>
        <taxon>Bacteroidota</taxon>
        <taxon>Bacteroidia</taxon>
        <taxon>Marinilabiliales</taxon>
        <taxon>Marinilabiliaceae</taxon>
        <taxon>Alkalitalea</taxon>
    </lineage>
</organism>
<dbReference type="AlphaFoldDB" id="A0A1T5HR67"/>
<dbReference type="InterPro" id="IPR020823">
    <property type="entry name" value="Cell_div_FtsA"/>
</dbReference>
<keyword evidence="1 5" id="KW-1003">Cell membrane</keyword>
<keyword evidence="9" id="KW-1185">Reference proteome</keyword>
<dbReference type="Pfam" id="PF14450">
    <property type="entry name" value="FtsA"/>
    <property type="match status" value="1"/>
</dbReference>
<evidence type="ECO:0000313" key="9">
    <source>
        <dbReference type="Proteomes" id="UP000191055"/>
    </source>
</evidence>
<dbReference type="HAMAP" id="MF_02033">
    <property type="entry name" value="FtsA"/>
    <property type="match status" value="1"/>
</dbReference>
<dbReference type="EMBL" id="FUYV01000016">
    <property type="protein sequence ID" value="SKC23132.1"/>
    <property type="molecule type" value="Genomic_DNA"/>
</dbReference>
<comment type="subunit">
    <text evidence="5">Self-interacts. Interacts with FtsZ.</text>
</comment>
<dbReference type="SMART" id="SM00842">
    <property type="entry name" value="FtsA"/>
    <property type="match status" value="1"/>
</dbReference>
<evidence type="ECO:0000256" key="1">
    <source>
        <dbReference type="ARBA" id="ARBA00022475"/>
    </source>
</evidence>
<dbReference type="CDD" id="cd24048">
    <property type="entry name" value="ASKHA_NBD_FtsA"/>
    <property type="match status" value="1"/>
</dbReference>
<dbReference type="InterPro" id="IPR050696">
    <property type="entry name" value="FtsA/MreB"/>
</dbReference>
<protein>
    <recommendedName>
        <fullName evidence="5 6">Cell division protein FtsA</fullName>
    </recommendedName>
</protein>
<evidence type="ECO:0000256" key="2">
    <source>
        <dbReference type="ARBA" id="ARBA00022618"/>
    </source>
</evidence>
<dbReference type="SUPFAM" id="SSF53067">
    <property type="entry name" value="Actin-like ATPase domain"/>
    <property type="match status" value="2"/>
</dbReference>
<dbReference type="Gene3D" id="3.30.1490.110">
    <property type="match status" value="1"/>
</dbReference>
<comment type="function">
    <text evidence="5 6">Cell division protein that is involved in the assembly of the Z ring. May serve as a membrane anchor for the Z ring.</text>
</comment>
<dbReference type="Gene3D" id="3.30.420.40">
    <property type="match status" value="2"/>
</dbReference>
<evidence type="ECO:0000256" key="4">
    <source>
        <dbReference type="ARBA" id="ARBA00023306"/>
    </source>
</evidence>
<comment type="similarity">
    <text evidence="5 6">Belongs to the FtsA/MreB family.</text>
</comment>
<dbReference type="NCBIfam" id="TIGR01174">
    <property type="entry name" value="ftsA"/>
    <property type="match status" value="1"/>
</dbReference>
<proteinExistence type="inferred from homology"/>
<dbReference type="Pfam" id="PF02491">
    <property type="entry name" value="SHS2_FTSA"/>
    <property type="match status" value="1"/>
</dbReference>
<dbReference type="Proteomes" id="UP000191055">
    <property type="component" value="Unassembled WGS sequence"/>
</dbReference>
<dbReference type="STRING" id="889453.SAMN03080601_02666"/>
<evidence type="ECO:0000256" key="3">
    <source>
        <dbReference type="ARBA" id="ARBA00023136"/>
    </source>
</evidence>
<feature type="domain" description="SHS2" evidence="7">
    <location>
        <begin position="9"/>
        <end position="196"/>
    </location>
</feature>
<gene>
    <name evidence="5" type="primary">ftsA</name>
    <name evidence="8" type="ORF">SAMN03080601_02666</name>
</gene>
<dbReference type="InterPro" id="IPR043129">
    <property type="entry name" value="ATPase_NBD"/>
</dbReference>
<comment type="subcellular location">
    <subcellularLocation>
        <location evidence="5">Cell membrane</location>
        <topology evidence="5">Peripheral membrane protein</topology>
        <orientation evidence="5">Cytoplasmic side</orientation>
    </subcellularLocation>
    <text evidence="5">Localizes to the Z ring in an FtsZ-dependent manner. Targeted to the membrane through a conserved C-terminal amphipathic helix.</text>
</comment>
<evidence type="ECO:0000256" key="5">
    <source>
        <dbReference type="HAMAP-Rule" id="MF_02033"/>
    </source>
</evidence>
<dbReference type="RefSeq" id="WP_232468392.1">
    <property type="nucleotide sequence ID" value="NZ_CP021904.1"/>
</dbReference>
<dbReference type="GO" id="GO:0032153">
    <property type="term" value="C:cell division site"/>
    <property type="evidence" value="ECO:0007669"/>
    <property type="project" value="UniProtKB-UniRule"/>
</dbReference>
<reference evidence="8 9" key="1">
    <citation type="submission" date="2017-02" db="EMBL/GenBank/DDBJ databases">
        <authorList>
            <person name="Peterson S.W."/>
        </authorList>
    </citation>
    <scope>NUCLEOTIDE SEQUENCE [LARGE SCALE GENOMIC DNA]</scope>
    <source>
        <strain evidence="8 9">DSM 24412</strain>
    </source>
</reference>
<dbReference type="PANTHER" id="PTHR32432">
    <property type="entry name" value="CELL DIVISION PROTEIN FTSA-RELATED"/>
    <property type="match status" value="1"/>
</dbReference>
<evidence type="ECO:0000313" key="8">
    <source>
        <dbReference type="EMBL" id="SKC23132.1"/>
    </source>
</evidence>
<dbReference type="GO" id="GO:0043093">
    <property type="term" value="P:FtsZ-dependent cytokinesis"/>
    <property type="evidence" value="ECO:0007669"/>
    <property type="project" value="UniProtKB-UniRule"/>
</dbReference>
<sequence>MMNPESKLIAAVDIGTTKVVAVVGRKLSNGGIEVLGIEKTPSTGVKRGVISNISETVNAIRMAVSSLESRLDIHITDVYVGMTGYAMKSFSNRTYKFIEPNSEISSFDVDQLRNDSYRISLDPGEKVVHVIPQDYTVDNESGEKNPVGMSGHRLEGFFHVVIGRMPIIKDIEKCIHRAGLNLAGIVLESLASSHGVLTEEEMEAGVVMIDIGGGTTDFALFYDGIIRHTAVIPFGGNTVTNDIKEGCSVLHKQAESLKKQFGSAIGSMTREDMVVAIPGMPGWEAKEISFQNLAYIIQARMEEIIEYIAYHIEKSGCYDKLGAGIVITGGGALLKNIAHLVKLKTGLDVRIGQPDRYLSKVVLPDEDNATYSTAIGLLLSSSLYTTPKFVEQKLFDASVDEDRAESPKQKRNTRTKSVKSKISKEAGYITGDLFGNLKKSIAGIFDEKDVEM</sequence>
<evidence type="ECO:0000256" key="6">
    <source>
        <dbReference type="PIRNR" id="PIRNR003101"/>
    </source>
</evidence>
<keyword evidence="4 5" id="KW-0131">Cell cycle</keyword>
<evidence type="ECO:0000259" key="7">
    <source>
        <dbReference type="SMART" id="SM00842"/>
    </source>
</evidence>
<accession>A0A1T5HR67</accession>
<dbReference type="PIRSF" id="PIRSF003101">
    <property type="entry name" value="FtsA"/>
    <property type="match status" value="1"/>
</dbReference>
<dbReference type="GO" id="GO:0009898">
    <property type="term" value="C:cytoplasmic side of plasma membrane"/>
    <property type="evidence" value="ECO:0007669"/>
    <property type="project" value="UniProtKB-UniRule"/>
</dbReference>
<dbReference type="InterPro" id="IPR003494">
    <property type="entry name" value="SHS2_FtsA"/>
</dbReference>
<keyword evidence="2 5" id="KW-0132">Cell division</keyword>
<keyword evidence="3 5" id="KW-0472">Membrane</keyword>